<accession>A0A6J4RLT2</accession>
<dbReference type="AlphaFoldDB" id="A0A6J4RLT2"/>
<sequence>MLFDLRSPGRRRIVKTVYVTLALLMGGGLVLFGIGGEVSGGVVDAITGTNGGGGDDGSERFEEREERALAATRANPRDAAAWGELARARFQLASVGDNINPETGTFTADGRTKLRQATAAWERHVEFADQPDDRLAAVIAQAYVELGEPAEAANAQEVITEARPKAGAFAQLAVYAYSAGQTRRGDLARDRALELTDREQRDTLRQQLEQARAQAAQAAAPPAGG</sequence>
<keyword evidence="1" id="KW-1133">Transmembrane helix</keyword>
<keyword evidence="1" id="KW-0812">Transmembrane</keyword>
<dbReference type="EMBL" id="CADCVL010000194">
    <property type="protein sequence ID" value="CAA9476572.1"/>
    <property type="molecule type" value="Genomic_DNA"/>
</dbReference>
<keyword evidence="1" id="KW-0472">Membrane</keyword>
<reference evidence="2" key="1">
    <citation type="submission" date="2020-02" db="EMBL/GenBank/DDBJ databases">
        <authorList>
            <person name="Meier V. D."/>
        </authorList>
    </citation>
    <scope>NUCLEOTIDE SEQUENCE</scope>
    <source>
        <strain evidence="2">AVDCRST_MAG65</strain>
    </source>
</reference>
<protein>
    <submittedName>
        <fullName evidence="2">Uncharacterized protein</fullName>
    </submittedName>
</protein>
<evidence type="ECO:0000313" key="2">
    <source>
        <dbReference type="EMBL" id="CAA9476572.1"/>
    </source>
</evidence>
<evidence type="ECO:0000256" key="1">
    <source>
        <dbReference type="SAM" id="Phobius"/>
    </source>
</evidence>
<name>A0A6J4RLT2_9ACTN</name>
<organism evidence="2">
    <name type="scientific">uncultured Solirubrobacteraceae bacterium</name>
    <dbReference type="NCBI Taxonomy" id="1162706"/>
    <lineage>
        <taxon>Bacteria</taxon>
        <taxon>Bacillati</taxon>
        <taxon>Actinomycetota</taxon>
        <taxon>Thermoleophilia</taxon>
        <taxon>Solirubrobacterales</taxon>
        <taxon>Solirubrobacteraceae</taxon>
        <taxon>environmental samples</taxon>
    </lineage>
</organism>
<feature type="transmembrane region" description="Helical" evidence="1">
    <location>
        <begin position="12"/>
        <end position="34"/>
    </location>
</feature>
<proteinExistence type="predicted"/>
<gene>
    <name evidence="2" type="ORF">AVDCRST_MAG65-1160</name>
</gene>